<dbReference type="EMBL" id="DVLU01000085">
    <property type="protein sequence ID" value="HIT85888.1"/>
    <property type="molecule type" value="Genomic_DNA"/>
</dbReference>
<evidence type="ECO:0000313" key="1">
    <source>
        <dbReference type="EMBL" id="HIT85888.1"/>
    </source>
</evidence>
<dbReference type="InterPro" id="IPR007169">
    <property type="entry name" value="RemA-like"/>
</dbReference>
<sequence length="93" mass="10417">MRKNAMYLHIGSDVAVDTRSIIGIFDVDNTTVSRLGKRFLPEAGSRGEIIYANDELPRSFILTDNNGNNRIYISSMSTQVLARRSRETTAAEH</sequence>
<organism evidence="1 2">
    <name type="scientific">Candidatus Ornithomonoglobus intestinigallinarum</name>
    <dbReference type="NCBI Taxonomy" id="2840894"/>
    <lineage>
        <taxon>Bacteria</taxon>
        <taxon>Bacillati</taxon>
        <taxon>Bacillota</taxon>
        <taxon>Clostridia</taxon>
        <taxon>Candidatus Ornithomonoglobus</taxon>
    </lineage>
</organism>
<reference evidence="1" key="2">
    <citation type="journal article" date="2021" name="PeerJ">
        <title>Extensive microbial diversity within the chicken gut microbiome revealed by metagenomics and culture.</title>
        <authorList>
            <person name="Gilroy R."/>
            <person name="Ravi A."/>
            <person name="Getino M."/>
            <person name="Pursley I."/>
            <person name="Horton D.L."/>
            <person name="Alikhan N.F."/>
            <person name="Baker D."/>
            <person name="Gharbi K."/>
            <person name="Hall N."/>
            <person name="Watson M."/>
            <person name="Adriaenssens E.M."/>
            <person name="Foster-Nyarko E."/>
            <person name="Jarju S."/>
            <person name="Secka A."/>
            <person name="Antonio M."/>
            <person name="Oren A."/>
            <person name="Chaudhuri R.R."/>
            <person name="La Ragione R."/>
            <person name="Hildebrand F."/>
            <person name="Pallen M.J."/>
        </authorList>
    </citation>
    <scope>NUCLEOTIDE SEQUENCE</scope>
    <source>
        <strain evidence="1">CHK181-108</strain>
    </source>
</reference>
<protein>
    <submittedName>
        <fullName evidence="1">DUF370 domain-containing protein</fullName>
    </submittedName>
</protein>
<gene>
    <name evidence="1" type="ORF">IAA60_08330</name>
</gene>
<dbReference type="AlphaFoldDB" id="A0A9D1H428"/>
<proteinExistence type="predicted"/>
<accession>A0A9D1H428</accession>
<dbReference type="Proteomes" id="UP000824165">
    <property type="component" value="Unassembled WGS sequence"/>
</dbReference>
<comment type="caution">
    <text evidence="1">The sequence shown here is derived from an EMBL/GenBank/DDBJ whole genome shotgun (WGS) entry which is preliminary data.</text>
</comment>
<dbReference type="Pfam" id="PF04025">
    <property type="entry name" value="RemA-like"/>
    <property type="match status" value="1"/>
</dbReference>
<evidence type="ECO:0000313" key="2">
    <source>
        <dbReference type="Proteomes" id="UP000824165"/>
    </source>
</evidence>
<dbReference type="NCBIfam" id="NF046065">
    <property type="entry name" value="MtxRegRemB"/>
    <property type="match status" value="1"/>
</dbReference>
<reference evidence="1" key="1">
    <citation type="submission" date="2020-10" db="EMBL/GenBank/DDBJ databases">
        <authorList>
            <person name="Gilroy R."/>
        </authorList>
    </citation>
    <scope>NUCLEOTIDE SEQUENCE</scope>
    <source>
        <strain evidence="1">CHK181-108</strain>
    </source>
</reference>
<name>A0A9D1H428_9FIRM</name>